<protein>
    <recommendedName>
        <fullName evidence="7">Ion transport domain-containing protein</fullName>
    </recommendedName>
</protein>
<feature type="transmembrane region" description="Helical" evidence="4">
    <location>
        <begin position="630"/>
        <end position="649"/>
    </location>
</feature>
<proteinExistence type="predicted"/>
<dbReference type="SUPFAM" id="SSF48403">
    <property type="entry name" value="Ankyrin repeat"/>
    <property type="match status" value="1"/>
</dbReference>
<dbReference type="EMBL" id="CASHTH010002541">
    <property type="protein sequence ID" value="CAI8031502.1"/>
    <property type="molecule type" value="Genomic_DNA"/>
</dbReference>
<feature type="transmembrane region" description="Helical" evidence="4">
    <location>
        <begin position="559"/>
        <end position="582"/>
    </location>
</feature>
<dbReference type="InterPro" id="IPR024862">
    <property type="entry name" value="TRPV"/>
</dbReference>
<dbReference type="InterPro" id="IPR036770">
    <property type="entry name" value="Ankyrin_rpt-contain_sf"/>
</dbReference>
<evidence type="ECO:0000256" key="1">
    <source>
        <dbReference type="ARBA" id="ARBA00022737"/>
    </source>
</evidence>
<evidence type="ECO:0000256" key="4">
    <source>
        <dbReference type="SAM" id="Phobius"/>
    </source>
</evidence>
<sequence length="836" mass="96202">MAKNQDHIRRSWNLEGGCGIELRPMLRGRPEIAGVPIFDATPEEWVKRVSHAYDKVNWTTLHVSERKECLYFLFDSKDKPRFLEVVQYVLHHYPDSDIEDLEGEVNLLLILPTPLALKVVRFNCCRALTLQHVPSLMRKGIQPQKLEKLLRASREGSGKKRRKGVLQTLQSIPEGHAGFNDTAEASGRLCADGPQQHELSLQLQSYQLKLTMTSNDVKEYIESVLDETYRKSCRHLDSYVQRMLSLCESHVNLNDVSTSHGTLLHAAAKFGLAESAREMLAQGYCNMLLENHSNQPNTWPLVYAVIHNQWSTVKVLLETLSTSQSKTQIRVLLQTIDYKDILQQLSDYRRPWWLCRRFRRGDLQEKLQNEGRLLLLRSVLDTMVKGCEVDPALLFDDETDDITSDPGGGRTVGAAESGDTRHTDQQDGVNVIETEKEKRSLYRLISESDVEELKCHPSFAAIVQHKWKQNYYSVWHGALFGIYIVFIVLFTMASILAAQSSDPRSYTSPRDFVRLFILEITCLLYILVVLVGDSILFIDEVRNCVHSRKMIFDLLIEKIRLYFLFELLRYLSIFLIIVLRIANNPHQWWLVSLAIILCGLRIFHYATVLPFMDKYVGTLILMAKHDLPRLLGVFLVINFSFGTGLYFALVDHYNDDNVDDANNNSTSEVYNLWLTGVQMVIEGSVLTYIGRDGFNTPGQIVYWLFVFCVTVAFAAILIAQFETSFNTLSNRAKMNIVLKKLEIMRKMERFRDVFGCVFRKIPFMTFTHGNETDSEESGESQKSIRRTAWDDLENLEVKDYVVSKLSRKLAENDKRVQALEIKMEKIYNLLLSMKKE</sequence>
<keyword evidence="4" id="KW-1133">Transmembrane helix</keyword>
<evidence type="ECO:0000313" key="6">
    <source>
        <dbReference type="Proteomes" id="UP001174909"/>
    </source>
</evidence>
<reference evidence="5" key="1">
    <citation type="submission" date="2023-03" db="EMBL/GenBank/DDBJ databases">
        <authorList>
            <person name="Steffen K."/>
            <person name="Cardenas P."/>
        </authorList>
    </citation>
    <scope>NUCLEOTIDE SEQUENCE</scope>
</reference>
<keyword evidence="4" id="KW-0812">Transmembrane</keyword>
<evidence type="ECO:0000313" key="5">
    <source>
        <dbReference type="EMBL" id="CAI8031502.1"/>
    </source>
</evidence>
<dbReference type="PANTHER" id="PTHR10582:SF2">
    <property type="entry name" value="INACTIVE"/>
    <property type="match status" value="1"/>
</dbReference>
<accession>A0AA35SLZ2</accession>
<evidence type="ECO:0008006" key="7">
    <source>
        <dbReference type="Google" id="ProtNLM"/>
    </source>
</evidence>
<dbReference type="GO" id="GO:0098703">
    <property type="term" value="P:calcium ion import across plasma membrane"/>
    <property type="evidence" value="ECO:0007669"/>
    <property type="project" value="TreeGrafter"/>
</dbReference>
<name>A0AA35SLZ2_GEOBA</name>
<keyword evidence="6" id="KW-1185">Reference proteome</keyword>
<dbReference type="PANTHER" id="PTHR10582">
    <property type="entry name" value="TRANSIENT RECEPTOR POTENTIAL ION CHANNEL PROTEIN"/>
    <property type="match status" value="1"/>
</dbReference>
<keyword evidence="2" id="KW-0175">Coiled coil</keyword>
<evidence type="ECO:0000256" key="2">
    <source>
        <dbReference type="SAM" id="Coils"/>
    </source>
</evidence>
<dbReference type="AlphaFoldDB" id="A0AA35SLZ2"/>
<evidence type="ECO:0000256" key="3">
    <source>
        <dbReference type="SAM" id="MobiDB-lite"/>
    </source>
</evidence>
<feature type="transmembrane region" description="Helical" evidence="4">
    <location>
        <begin position="588"/>
        <end position="609"/>
    </location>
</feature>
<dbReference type="GO" id="GO:0005262">
    <property type="term" value="F:calcium channel activity"/>
    <property type="evidence" value="ECO:0007669"/>
    <property type="project" value="TreeGrafter"/>
</dbReference>
<gene>
    <name evidence="5" type="ORF">GBAR_LOCUS17870</name>
</gene>
<feature type="transmembrane region" description="Helical" evidence="4">
    <location>
        <begin position="474"/>
        <end position="496"/>
    </location>
</feature>
<feature type="transmembrane region" description="Helical" evidence="4">
    <location>
        <begin position="516"/>
        <end position="538"/>
    </location>
</feature>
<organism evidence="5 6">
    <name type="scientific">Geodia barretti</name>
    <name type="common">Barrett's horny sponge</name>
    <dbReference type="NCBI Taxonomy" id="519541"/>
    <lineage>
        <taxon>Eukaryota</taxon>
        <taxon>Metazoa</taxon>
        <taxon>Porifera</taxon>
        <taxon>Demospongiae</taxon>
        <taxon>Heteroscleromorpha</taxon>
        <taxon>Tetractinellida</taxon>
        <taxon>Astrophorina</taxon>
        <taxon>Geodiidae</taxon>
        <taxon>Geodia</taxon>
    </lineage>
</organism>
<feature type="coiled-coil region" evidence="2">
    <location>
        <begin position="802"/>
        <end position="836"/>
    </location>
</feature>
<dbReference type="Gene3D" id="1.25.40.20">
    <property type="entry name" value="Ankyrin repeat-containing domain"/>
    <property type="match status" value="1"/>
</dbReference>
<dbReference type="Proteomes" id="UP001174909">
    <property type="component" value="Unassembled WGS sequence"/>
</dbReference>
<dbReference type="GO" id="GO:0005886">
    <property type="term" value="C:plasma membrane"/>
    <property type="evidence" value="ECO:0007669"/>
    <property type="project" value="TreeGrafter"/>
</dbReference>
<feature type="transmembrane region" description="Helical" evidence="4">
    <location>
        <begin position="701"/>
        <end position="721"/>
    </location>
</feature>
<comment type="caution">
    <text evidence="5">The sequence shown here is derived from an EMBL/GenBank/DDBJ whole genome shotgun (WGS) entry which is preliminary data.</text>
</comment>
<keyword evidence="4" id="KW-0472">Membrane</keyword>
<keyword evidence="1" id="KW-0677">Repeat</keyword>
<feature type="region of interest" description="Disordered" evidence="3">
    <location>
        <begin position="398"/>
        <end position="425"/>
    </location>
</feature>